<evidence type="ECO:0000256" key="1">
    <source>
        <dbReference type="ARBA" id="ARBA00010164"/>
    </source>
</evidence>
<dbReference type="NCBIfam" id="TIGR03071">
    <property type="entry name" value="couple_hipA"/>
    <property type="match status" value="1"/>
</dbReference>
<evidence type="ECO:0000313" key="7">
    <source>
        <dbReference type="Proteomes" id="UP001180536"/>
    </source>
</evidence>
<organism evidence="6 7">
    <name type="scientific">Pelomonas aquatica</name>
    <dbReference type="NCBI Taxonomy" id="431058"/>
    <lineage>
        <taxon>Bacteria</taxon>
        <taxon>Pseudomonadati</taxon>
        <taxon>Pseudomonadota</taxon>
        <taxon>Betaproteobacteria</taxon>
        <taxon>Burkholderiales</taxon>
        <taxon>Sphaerotilaceae</taxon>
        <taxon>Roseateles</taxon>
    </lineage>
</organism>
<evidence type="ECO:0000313" key="6">
    <source>
        <dbReference type="EMBL" id="MDR7298944.1"/>
    </source>
</evidence>
<evidence type="ECO:0000259" key="5">
    <source>
        <dbReference type="Pfam" id="PF13657"/>
    </source>
</evidence>
<sequence>MAGRPSHAKALSLWMNGLRVGEWRIPTRGPMELAYDPGWLAAPEARPLSLSLPLPLAPVPLISAAVGHYFDNLLPDHEAIRRRIASRFRLADTHPFHLLAEIGRDCVGALQLLPVDADAPDVRRIDAEPLDDAGVEHALDRAVTPTGGMTAAADEEAELRISVAGAQDKTALLWHQGRWCRPLGATPTTHLFKLPLGLIGGQSRRIDFSTSVDNEWLCLRLLGLYGLPVPRTHIATFGKHRPLIVERFDRRLVSAASEGTGPWWLRLPQEDFCQVFALPSTAKYEHDGGPGIVEIASKLRLSVNPNAQADVENFLSAQVLFWMLAAIDGHAKNFSLHLLPQGRYRLAPFYDVLSAWPVAGNAPSQIDVHKAKLAMGLRGKNRHRKIFEIQWRHFDSTAQLCGLASADALIERILARTPQVVEQAQRDLPPGFSPQVLDKTLTGLTDMAARLATTAP</sequence>
<protein>
    <submittedName>
        <fullName evidence="6">Serine/threonine-protein kinase HipA</fullName>
        <ecNumber evidence="6">2.7.11.1</ecNumber>
    </submittedName>
</protein>
<dbReference type="EC" id="2.7.11.1" evidence="6"/>
<dbReference type="InterPro" id="IPR017508">
    <property type="entry name" value="HipA_N1"/>
</dbReference>
<keyword evidence="7" id="KW-1185">Reference proteome</keyword>
<gene>
    <name evidence="6" type="ORF">J2X16_004312</name>
</gene>
<comment type="similarity">
    <text evidence="1">Belongs to the HipA Ser/Thr kinase family.</text>
</comment>
<evidence type="ECO:0000256" key="3">
    <source>
        <dbReference type="ARBA" id="ARBA00022777"/>
    </source>
</evidence>
<dbReference type="PANTHER" id="PTHR37419">
    <property type="entry name" value="SERINE/THREONINE-PROTEIN KINASE TOXIN HIPA"/>
    <property type="match status" value="1"/>
</dbReference>
<dbReference type="Pfam" id="PF13657">
    <property type="entry name" value="Couple_hipA"/>
    <property type="match status" value="1"/>
</dbReference>
<accession>A0ABU1ZE94</accession>
<keyword evidence="2 6" id="KW-0808">Transferase</keyword>
<reference evidence="6 7" key="1">
    <citation type="submission" date="2023-07" db="EMBL/GenBank/DDBJ databases">
        <title>Sorghum-associated microbial communities from plants grown in Nebraska, USA.</title>
        <authorList>
            <person name="Schachtman D."/>
        </authorList>
    </citation>
    <scope>NUCLEOTIDE SEQUENCE [LARGE SCALE GENOMIC DNA]</scope>
    <source>
        <strain evidence="6 7">BE310</strain>
    </source>
</reference>
<dbReference type="InterPro" id="IPR052028">
    <property type="entry name" value="HipA_Ser/Thr_kinase"/>
</dbReference>
<evidence type="ECO:0000259" key="4">
    <source>
        <dbReference type="Pfam" id="PF07804"/>
    </source>
</evidence>
<comment type="caution">
    <text evidence="6">The sequence shown here is derived from an EMBL/GenBank/DDBJ whole genome shotgun (WGS) entry which is preliminary data.</text>
</comment>
<dbReference type="Proteomes" id="UP001180536">
    <property type="component" value="Unassembled WGS sequence"/>
</dbReference>
<evidence type="ECO:0000256" key="2">
    <source>
        <dbReference type="ARBA" id="ARBA00022679"/>
    </source>
</evidence>
<dbReference type="PANTHER" id="PTHR37419:SF1">
    <property type="entry name" value="SERINE_THREONINE-PROTEIN KINASE TOXIN HIPA"/>
    <property type="match status" value="1"/>
</dbReference>
<dbReference type="GO" id="GO:0004674">
    <property type="term" value="F:protein serine/threonine kinase activity"/>
    <property type="evidence" value="ECO:0007669"/>
    <property type="project" value="UniProtKB-EC"/>
</dbReference>
<feature type="domain" description="HipA N-terminal subdomain 1" evidence="5">
    <location>
        <begin position="12"/>
        <end position="112"/>
    </location>
</feature>
<dbReference type="InterPro" id="IPR012893">
    <property type="entry name" value="HipA-like_C"/>
</dbReference>
<feature type="domain" description="HipA-like C-terminal" evidence="4">
    <location>
        <begin position="161"/>
        <end position="419"/>
    </location>
</feature>
<dbReference type="RefSeq" id="WP_310348233.1">
    <property type="nucleotide sequence ID" value="NZ_JAVDXQ010000006.1"/>
</dbReference>
<keyword evidence="3 6" id="KW-0418">Kinase</keyword>
<proteinExistence type="inferred from homology"/>
<name>A0ABU1ZE94_9BURK</name>
<dbReference type="EMBL" id="JAVDXQ010000006">
    <property type="protein sequence ID" value="MDR7298944.1"/>
    <property type="molecule type" value="Genomic_DNA"/>
</dbReference>
<dbReference type="Pfam" id="PF07804">
    <property type="entry name" value="HipA_C"/>
    <property type="match status" value="1"/>
</dbReference>